<dbReference type="STRING" id="1515439.SAMN06265784_101338"/>
<organism evidence="1 2">
    <name type="scientific">Paraburkholderia susongensis</name>
    <dbReference type="NCBI Taxonomy" id="1515439"/>
    <lineage>
        <taxon>Bacteria</taxon>
        <taxon>Pseudomonadati</taxon>
        <taxon>Pseudomonadota</taxon>
        <taxon>Betaproteobacteria</taxon>
        <taxon>Burkholderiales</taxon>
        <taxon>Burkholderiaceae</taxon>
        <taxon>Paraburkholderia</taxon>
    </lineage>
</organism>
<proteinExistence type="predicted"/>
<name>A0A1X7I5G1_9BURK</name>
<dbReference type="RefSeq" id="WP_085480524.1">
    <property type="nucleotide sequence ID" value="NZ_FXAT01000001.1"/>
</dbReference>
<protein>
    <submittedName>
        <fullName evidence="1">Uncharacterized protein</fullName>
    </submittedName>
</protein>
<dbReference type="EMBL" id="FXAT01000001">
    <property type="protein sequence ID" value="SMG09685.1"/>
    <property type="molecule type" value="Genomic_DNA"/>
</dbReference>
<evidence type="ECO:0000313" key="1">
    <source>
        <dbReference type="EMBL" id="SMG09685.1"/>
    </source>
</evidence>
<dbReference type="Proteomes" id="UP000193228">
    <property type="component" value="Unassembled WGS sequence"/>
</dbReference>
<accession>A0A1X7I5G1</accession>
<evidence type="ECO:0000313" key="2">
    <source>
        <dbReference type="Proteomes" id="UP000193228"/>
    </source>
</evidence>
<keyword evidence="2" id="KW-1185">Reference proteome</keyword>
<gene>
    <name evidence="1" type="ORF">SAMN06265784_101338</name>
</gene>
<dbReference type="AlphaFoldDB" id="A0A1X7I5G1"/>
<reference evidence="2" key="1">
    <citation type="submission" date="2017-04" db="EMBL/GenBank/DDBJ databases">
        <authorList>
            <person name="Varghese N."/>
            <person name="Submissions S."/>
        </authorList>
    </citation>
    <scope>NUCLEOTIDE SEQUENCE [LARGE SCALE GENOMIC DNA]</scope>
    <source>
        <strain evidence="2">LMG 29540</strain>
    </source>
</reference>
<sequence>MTPISFAISAEAYALLKAAVRFGRAHVESDKADAACDAELDEGYALDDILIRTSEFWCAEYNASRRAFVEAYQAWATVFKAGGRGADVES</sequence>